<evidence type="ECO:0000313" key="3">
    <source>
        <dbReference type="EMBL" id="CAH0113673.1"/>
    </source>
</evidence>
<sequence length="1206" mass="139269">MPIMADEEGLRIQCKSNKLFSSFFSKQFISAEILKYQDDTDDNTAFSILSLLRTDASKLKSPFKNYATQFVIQAIDVLVDNHTKINKQFLYSIMLKLASKGELNIPSIQDRVNNYSFLVPSHVIVELDKIGVISLILYFQRTSECSLKKLEWINQLFALALVPKQDPKPQEHDSLDHLLTAVIHVGFGELTTDLQKTISGQTVKFAVSLLNDLTKKCWDFLWENPEKELHAFEFPNEGLHLQLSAFKNCYLEQLAFLISYKLEIKPITAIKKQHDWTYYKSPKNVVNFIVQLLIPLEVVTVLEKIDEILNRYEINWKTLLLIVSTVQVCYPLGNKHLKALINSFVQRALDNLQMELLLASFLLARQINAENTSSHHYGVWFSSITSSSTSSKQFAFLLKFLTNIVRHEPAWVLLAHKNNPPSSIPIVDNCRTLWTDYSTLVRTRLEDFKLKQSCDQVLEDPELVKEVDSAISAFEKSDRRNRIIPQSFNEATIFHRTYFVNKFLPVLLKPRRIPDPPDVREEFIEELRKGGKLPPVQYQAYCTACQKLQNTPEIDRMDWQASDGNPSYKPLMNQIVLCNVARQQSQLIEQLDNILGGVLPPLESSTSVIKFNFDNNETKTKNYVAWKIAECWIDSLKSSHSNEKQLEWLNRYFLQCSRYPTFIESLYGLVWEFTHNCRGDEDTIRCYGLVIFLLCLNSHILLPVHHQAFEGAFSILLLDEDQLAMNKEDSILFHFRLFYYTVAEAKRQNQLDSVRRPSSLYIWLSRRIFHSQKMQQYKQYLALSQDVEFCKESKIRIRNWLKLEMAVDADMDVLLLSERLGYLHSVLQMDYQNVCMTELYTAILDSIIGCCNLTGRADCSKDLLLLLQSLLCKDQSALASDSSAWLIQYWLQFHHKKGNDMDQILWSVVCCLPPYLLSRNYYSQPIQAPSLKTLSNLIENNWRNTLTSESAWFPKFIASHLLSALEGTPSQEIPCLQFSAQIHFIHDAKVLSGNWRTLDKALNTFHPLMYNPQRAEIIQWSGLTEVDLLACQLMVLTAVVECAKGTNEELPLFIKELGSNISHNPNLLKAWKITFWTGDDCTLPWKKIIPTYLLNLLPFVILRSLISWSDMLLLTVSDYLDALVEAHNKWNQTTHSFLDLENGNENQSHANYPVGNILDLHTLGRLGSDVKQILKKAPLHFLKTFQQSPCYRSMETDYQEIVKQRY</sequence>
<dbReference type="PANTHER" id="PTHR12047">
    <property type="entry name" value="FANCONI ANEMIA GROUP A PROTEIN"/>
    <property type="match status" value="1"/>
</dbReference>
<keyword evidence="4" id="KW-1185">Reference proteome</keyword>
<dbReference type="OrthoDB" id="6348874at2759"/>
<dbReference type="GO" id="GO:0043240">
    <property type="term" value="C:Fanconi anaemia nuclear complex"/>
    <property type="evidence" value="ECO:0007669"/>
    <property type="project" value="InterPro"/>
</dbReference>
<dbReference type="Proteomes" id="UP000789390">
    <property type="component" value="Unassembled WGS sequence"/>
</dbReference>
<dbReference type="GO" id="GO:0036297">
    <property type="term" value="P:interstrand cross-link repair"/>
    <property type="evidence" value="ECO:0007669"/>
    <property type="project" value="InterPro"/>
</dbReference>
<protein>
    <recommendedName>
        <fullName evidence="5">Fanconi anemia group A protein</fullName>
    </recommendedName>
</protein>
<accession>A0A8J2SA04</accession>
<dbReference type="InterPro" id="IPR003516">
    <property type="entry name" value="FANCA"/>
</dbReference>
<organism evidence="3 4">
    <name type="scientific">Daphnia galeata</name>
    <dbReference type="NCBI Taxonomy" id="27404"/>
    <lineage>
        <taxon>Eukaryota</taxon>
        <taxon>Metazoa</taxon>
        <taxon>Ecdysozoa</taxon>
        <taxon>Arthropoda</taxon>
        <taxon>Crustacea</taxon>
        <taxon>Branchiopoda</taxon>
        <taxon>Diplostraca</taxon>
        <taxon>Cladocera</taxon>
        <taxon>Anomopoda</taxon>
        <taxon>Daphniidae</taxon>
        <taxon>Daphnia</taxon>
    </lineage>
</organism>
<evidence type="ECO:0008006" key="5">
    <source>
        <dbReference type="Google" id="ProtNLM"/>
    </source>
</evidence>
<proteinExistence type="predicted"/>
<dbReference type="InterPro" id="IPR055386">
    <property type="entry name" value="FANCA_helical"/>
</dbReference>
<evidence type="ECO:0000259" key="2">
    <source>
        <dbReference type="Pfam" id="PF24781"/>
    </source>
</evidence>
<gene>
    <name evidence="3" type="ORF">DGAL_LOCUS17573</name>
</gene>
<name>A0A8J2SA04_9CRUS</name>
<reference evidence="3" key="1">
    <citation type="submission" date="2021-11" db="EMBL/GenBank/DDBJ databases">
        <authorList>
            <person name="Schell T."/>
        </authorList>
    </citation>
    <scope>NUCLEOTIDE SEQUENCE</scope>
    <source>
        <strain evidence="3">M5</strain>
    </source>
</reference>
<feature type="domain" description="Fanconi anaemia group A protein helical" evidence="2">
    <location>
        <begin position="465"/>
        <end position="545"/>
    </location>
</feature>
<evidence type="ECO:0000313" key="4">
    <source>
        <dbReference type="Proteomes" id="UP000789390"/>
    </source>
</evidence>
<evidence type="ECO:0000259" key="1">
    <source>
        <dbReference type="Pfam" id="PF15865"/>
    </source>
</evidence>
<comment type="caution">
    <text evidence="3">The sequence shown here is derived from an EMBL/GenBank/DDBJ whole genome shotgun (WGS) entry which is preliminary data.</text>
</comment>
<feature type="domain" description="Fanconi anaemia group A protein N-terminal" evidence="1">
    <location>
        <begin position="122"/>
        <end position="449"/>
    </location>
</feature>
<dbReference type="InterPro" id="IPR031729">
    <property type="entry name" value="Fanconi_A_N"/>
</dbReference>
<dbReference type="PANTHER" id="PTHR12047:SF2">
    <property type="entry name" value="FANCONI ANEMIA GROUP A PROTEIN"/>
    <property type="match status" value="1"/>
</dbReference>
<dbReference type="Pfam" id="PF15865">
    <property type="entry name" value="Fanconi_A_N"/>
    <property type="match status" value="1"/>
</dbReference>
<dbReference type="Pfam" id="PF24781">
    <property type="entry name" value="FANCA_helical"/>
    <property type="match status" value="1"/>
</dbReference>
<dbReference type="AlphaFoldDB" id="A0A8J2SA04"/>
<dbReference type="EMBL" id="CAKKLH010000343">
    <property type="protein sequence ID" value="CAH0113673.1"/>
    <property type="molecule type" value="Genomic_DNA"/>
</dbReference>